<dbReference type="EMBL" id="PZQS01000008">
    <property type="protein sequence ID" value="PVD26113.1"/>
    <property type="molecule type" value="Genomic_DNA"/>
</dbReference>
<sequence length="175" mass="19135">MAMMMNRLYAALPTMVLGPRSPASNLFPQISMMDSKISGAEEPRAMRVKLETVSFQIRTLTTVVCPLGFLMTISPFLGGDDLDGGHEAVGDDGDAQKHVYHGRHVHSRTCGLIPRAKVPLRSPHGQKKSLFAWRCFGGTVPSLAIRLCLSAGQQVKENQHRKRQQSEALNGQASP</sequence>
<comment type="caution">
    <text evidence="1">The sequence shown here is derived from an EMBL/GenBank/DDBJ whole genome shotgun (WGS) entry which is preliminary data.</text>
</comment>
<name>A0A2T7NYA0_POMCA</name>
<dbReference type="Proteomes" id="UP000245119">
    <property type="component" value="Linkage Group LG8"/>
</dbReference>
<accession>A0A2T7NYA0</accession>
<organism evidence="1 2">
    <name type="scientific">Pomacea canaliculata</name>
    <name type="common">Golden apple snail</name>
    <dbReference type="NCBI Taxonomy" id="400727"/>
    <lineage>
        <taxon>Eukaryota</taxon>
        <taxon>Metazoa</taxon>
        <taxon>Spiralia</taxon>
        <taxon>Lophotrochozoa</taxon>
        <taxon>Mollusca</taxon>
        <taxon>Gastropoda</taxon>
        <taxon>Caenogastropoda</taxon>
        <taxon>Architaenioglossa</taxon>
        <taxon>Ampullarioidea</taxon>
        <taxon>Ampullariidae</taxon>
        <taxon>Pomacea</taxon>
    </lineage>
</organism>
<gene>
    <name evidence="1" type="ORF">C0Q70_13781</name>
</gene>
<evidence type="ECO:0000313" key="1">
    <source>
        <dbReference type="EMBL" id="PVD26113.1"/>
    </source>
</evidence>
<reference evidence="1 2" key="1">
    <citation type="submission" date="2018-04" db="EMBL/GenBank/DDBJ databases">
        <title>The genome of golden apple snail Pomacea canaliculata provides insight into stress tolerance and invasive adaptation.</title>
        <authorList>
            <person name="Liu C."/>
            <person name="Liu B."/>
            <person name="Ren Y."/>
            <person name="Zhang Y."/>
            <person name="Wang H."/>
            <person name="Li S."/>
            <person name="Jiang F."/>
            <person name="Yin L."/>
            <person name="Zhang G."/>
            <person name="Qian W."/>
            <person name="Fan W."/>
        </authorList>
    </citation>
    <scope>NUCLEOTIDE SEQUENCE [LARGE SCALE GENOMIC DNA]</scope>
    <source>
        <strain evidence="1">SZHN2017</strain>
        <tissue evidence="1">Muscle</tissue>
    </source>
</reference>
<protein>
    <submittedName>
        <fullName evidence="1">Uncharacterized protein</fullName>
    </submittedName>
</protein>
<proteinExistence type="predicted"/>
<dbReference type="AlphaFoldDB" id="A0A2T7NYA0"/>
<evidence type="ECO:0000313" key="2">
    <source>
        <dbReference type="Proteomes" id="UP000245119"/>
    </source>
</evidence>
<keyword evidence="2" id="KW-1185">Reference proteome</keyword>